<gene>
    <name evidence="2" type="ORF">S12H4_28261</name>
</gene>
<reference evidence="2" key="1">
    <citation type="journal article" date="2014" name="Front. Microbiol.">
        <title>High frequency of phylogenetically diverse reductive dehalogenase-homologous genes in deep subseafloor sedimentary metagenomes.</title>
        <authorList>
            <person name="Kawai M."/>
            <person name="Futagami T."/>
            <person name="Toyoda A."/>
            <person name="Takaki Y."/>
            <person name="Nishi S."/>
            <person name="Hori S."/>
            <person name="Arai W."/>
            <person name="Tsubouchi T."/>
            <person name="Morono Y."/>
            <person name="Uchiyama I."/>
            <person name="Ito T."/>
            <person name="Fujiyama A."/>
            <person name="Inagaki F."/>
            <person name="Takami H."/>
        </authorList>
    </citation>
    <scope>NUCLEOTIDE SEQUENCE</scope>
    <source>
        <strain evidence="2">Expedition CK06-06</strain>
    </source>
</reference>
<sequence>MKKRGTILAENIIFITLNILFLVILILFIWKQGAGAIVLEQSYAKQIALLVDSTNLL</sequence>
<organism evidence="2">
    <name type="scientific">marine sediment metagenome</name>
    <dbReference type="NCBI Taxonomy" id="412755"/>
    <lineage>
        <taxon>unclassified sequences</taxon>
        <taxon>metagenomes</taxon>
        <taxon>ecological metagenomes</taxon>
    </lineage>
</organism>
<proteinExistence type="predicted"/>
<dbReference type="EMBL" id="BARW01016201">
    <property type="protein sequence ID" value="GAJ02310.1"/>
    <property type="molecule type" value="Genomic_DNA"/>
</dbReference>
<dbReference type="AlphaFoldDB" id="X1V9T2"/>
<keyword evidence="1" id="KW-0812">Transmembrane</keyword>
<keyword evidence="1" id="KW-0472">Membrane</keyword>
<name>X1V9T2_9ZZZZ</name>
<evidence type="ECO:0000313" key="2">
    <source>
        <dbReference type="EMBL" id="GAJ02310.1"/>
    </source>
</evidence>
<evidence type="ECO:0000256" key="1">
    <source>
        <dbReference type="SAM" id="Phobius"/>
    </source>
</evidence>
<comment type="caution">
    <text evidence="2">The sequence shown here is derived from an EMBL/GenBank/DDBJ whole genome shotgun (WGS) entry which is preliminary data.</text>
</comment>
<protein>
    <submittedName>
        <fullName evidence="2">Uncharacterized protein</fullName>
    </submittedName>
</protein>
<keyword evidence="1" id="KW-1133">Transmembrane helix</keyword>
<accession>X1V9T2</accession>
<feature type="transmembrane region" description="Helical" evidence="1">
    <location>
        <begin position="12"/>
        <end position="30"/>
    </location>
</feature>